<proteinExistence type="predicted"/>
<name>A0AAJ7NE48_9HYME</name>
<gene>
    <name evidence="3" type="primary">LOC108631379</name>
</gene>
<dbReference type="InterPro" id="IPR021109">
    <property type="entry name" value="Peptidase_aspartic_dom_sf"/>
</dbReference>
<evidence type="ECO:0000313" key="2">
    <source>
        <dbReference type="Proteomes" id="UP000694925"/>
    </source>
</evidence>
<evidence type="ECO:0000313" key="3">
    <source>
        <dbReference type="RefSeq" id="XP_017890719.1"/>
    </source>
</evidence>
<dbReference type="AlphaFoldDB" id="A0AAJ7NE48"/>
<dbReference type="PANTHER" id="PTHR47331:SF1">
    <property type="entry name" value="GAG-LIKE PROTEIN"/>
    <property type="match status" value="1"/>
</dbReference>
<evidence type="ECO:0000256" key="1">
    <source>
        <dbReference type="SAM" id="MobiDB-lite"/>
    </source>
</evidence>
<protein>
    <submittedName>
        <fullName evidence="3">Uncharacterized protein LOC108631379</fullName>
    </submittedName>
</protein>
<keyword evidence="2" id="KW-1185">Reference proteome</keyword>
<dbReference type="GeneID" id="108631379"/>
<organism evidence="2 3">
    <name type="scientific">Ceratina calcarata</name>
    <dbReference type="NCBI Taxonomy" id="156304"/>
    <lineage>
        <taxon>Eukaryota</taxon>
        <taxon>Metazoa</taxon>
        <taxon>Ecdysozoa</taxon>
        <taxon>Arthropoda</taxon>
        <taxon>Hexapoda</taxon>
        <taxon>Insecta</taxon>
        <taxon>Pterygota</taxon>
        <taxon>Neoptera</taxon>
        <taxon>Endopterygota</taxon>
        <taxon>Hymenoptera</taxon>
        <taxon>Apocrita</taxon>
        <taxon>Aculeata</taxon>
        <taxon>Apoidea</taxon>
        <taxon>Anthophila</taxon>
        <taxon>Apidae</taxon>
        <taxon>Ceratina</taxon>
        <taxon>Zadontomerus</taxon>
    </lineage>
</organism>
<dbReference type="Gene3D" id="2.40.70.10">
    <property type="entry name" value="Acid Proteases"/>
    <property type="match status" value="1"/>
</dbReference>
<dbReference type="RefSeq" id="XP_017890719.1">
    <property type="nucleotide sequence ID" value="XM_018035230.1"/>
</dbReference>
<feature type="compositionally biased region" description="Polar residues" evidence="1">
    <location>
        <begin position="7"/>
        <end position="26"/>
    </location>
</feature>
<accession>A0AAJ7NE48</accession>
<feature type="region of interest" description="Disordered" evidence="1">
    <location>
        <begin position="1"/>
        <end position="32"/>
    </location>
</feature>
<reference evidence="3" key="1">
    <citation type="submission" date="2025-08" db="UniProtKB">
        <authorList>
            <consortium name="RefSeq"/>
        </authorList>
    </citation>
    <scope>IDENTIFICATION</scope>
    <source>
        <tissue evidence="3">Whole body</tissue>
    </source>
</reference>
<dbReference type="PANTHER" id="PTHR47331">
    <property type="entry name" value="PHD-TYPE DOMAIN-CONTAINING PROTEIN"/>
    <property type="match status" value="1"/>
</dbReference>
<dbReference type="Proteomes" id="UP000694925">
    <property type="component" value="Unplaced"/>
</dbReference>
<dbReference type="KEGG" id="ccal:108631379"/>
<sequence>MIHLPKSSPSSANIQVPGNTPNVSNEVSKETTDAKVHTAKVVGQKRSVLLATAQVTLLGPHGKQTRVRALLDQGSKVSIISKSIANLLGLEKRRANISLTGVGASPAGAARATTRLVIRSLIDPSVRLETDALVLGKITSHLPACRVLELPLDLFVGLHLADPQFHAPDSIDVILGADIYGQLLRSGVRTFPASSLVAQNTVLGWISSGPVSADASRRAVLSESFPLRAHHCATQDNLNESIQRFWKLEEVASMVTVHDLPEDSCETLFRQTHTRDNGGRYTVRLPLESSLPEIARETRNMAMRSLAHTHRRFDRDSNLALEYRKFMLAYEQLGHMERVPPSEVENPRAWYLPHHAVIQSKIRIVF</sequence>